<feature type="compositionally biased region" description="Basic and acidic residues" evidence="2">
    <location>
        <begin position="1"/>
        <end position="22"/>
    </location>
</feature>
<evidence type="ECO:0000313" key="5">
    <source>
        <dbReference type="Proteomes" id="UP001054902"/>
    </source>
</evidence>
<dbReference type="Pfam" id="PF07716">
    <property type="entry name" value="bZIP_2"/>
    <property type="match status" value="1"/>
</dbReference>
<feature type="region of interest" description="Disordered" evidence="2">
    <location>
        <begin position="259"/>
        <end position="285"/>
    </location>
</feature>
<evidence type="ECO:0000256" key="1">
    <source>
        <dbReference type="SAM" id="Coils"/>
    </source>
</evidence>
<proteinExistence type="predicted"/>
<feature type="compositionally biased region" description="Low complexity" evidence="2">
    <location>
        <begin position="259"/>
        <end position="273"/>
    </location>
</feature>
<keyword evidence="1" id="KW-0175">Coiled coil</keyword>
<name>A0AAD3CPY1_9STRA</name>
<comment type="caution">
    <text evidence="4">The sequence shown here is derived from an EMBL/GenBank/DDBJ whole genome shotgun (WGS) entry which is preliminary data.</text>
</comment>
<feature type="compositionally biased region" description="Basic and acidic residues" evidence="2">
    <location>
        <begin position="124"/>
        <end position="134"/>
    </location>
</feature>
<organism evidence="4 5">
    <name type="scientific">Chaetoceros tenuissimus</name>
    <dbReference type="NCBI Taxonomy" id="426638"/>
    <lineage>
        <taxon>Eukaryota</taxon>
        <taxon>Sar</taxon>
        <taxon>Stramenopiles</taxon>
        <taxon>Ochrophyta</taxon>
        <taxon>Bacillariophyta</taxon>
        <taxon>Coscinodiscophyceae</taxon>
        <taxon>Chaetocerotophycidae</taxon>
        <taxon>Chaetocerotales</taxon>
        <taxon>Chaetocerotaceae</taxon>
        <taxon>Chaetoceros</taxon>
    </lineage>
</organism>
<accession>A0AAD3CPY1</accession>
<feature type="coiled-coil region" evidence="1">
    <location>
        <begin position="151"/>
        <end position="192"/>
    </location>
</feature>
<dbReference type="SMART" id="SM00338">
    <property type="entry name" value="BRLZ"/>
    <property type="match status" value="1"/>
</dbReference>
<reference evidence="4 5" key="1">
    <citation type="journal article" date="2021" name="Sci. Rep.">
        <title>The genome of the diatom Chaetoceros tenuissimus carries an ancient integrated fragment of an extant virus.</title>
        <authorList>
            <person name="Hongo Y."/>
            <person name="Kimura K."/>
            <person name="Takaki Y."/>
            <person name="Yoshida Y."/>
            <person name="Baba S."/>
            <person name="Kobayashi G."/>
            <person name="Nagasaki K."/>
            <person name="Hano T."/>
            <person name="Tomaru Y."/>
        </authorList>
    </citation>
    <scope>NUCLEOTIDE SEQUENCE [LARGE SCALE GENOMIC DNA]</scope>
    <source>
        <strain evidence="4 5">NIES-3715</strain>
    </source>
</reference>
<sequence length="494" mass="54118">MKEHDKTTIIAPREELREDSREPPAQSQQSEPEESNTKKSVTASSTASSSTSAHTTSSLQINPTNVSIKHSDYSSDDQQHSDDEQGSPRKSMIEYPPPEKRVRVEKRGGDMRRKNNKFADVADDSEHEKGDSDDALQKRMEANRLRARDMRKKKKKMIEEMNTKIVNLTIENQQLKNLCSSQKSEIQSLRQILMSQSSNNSLNNNLAMQGLVGGLQNLVQVPQLAGNSNAYFDLLSSQSSQALQQPAALLSNQLLSTMPSMPQQQSHQSSSGMSAGGGNQRQDAGVAQGDNIAKTDASSAIDNSNTTFTNADLFRNPVLVQALLQGGSLVGGTSSERQQSVNTTAQQDNSNAAMLRQFVPSSNTIDPVQQQSSNPTMQLLQQLPQEFLASALNATGSENNVNISTQQSVIGGADALQTSGPMTNLLNNNMIQGGGFTQQQQDFQQMQPSSANQNNNTQLQQQQQQQVQNFQQQQDTNRSNTSFQNQFGNNNNIN</sequence>
<dbReference type="Proteomes" id="UP001054902">
    <property type="component" value="Unassembled WGS sequence"/>
</dbReference>
<dbReference type="EMBL" id="BLLK01000038">
    <property type="protein sequence ID" value="GFH49708.1"/>
    <property type="molecule type" value="Genomic_DNA"/>
</dbReference>
<dbReference type="PROSITE" id="PS50217">
    <property type="entry name" value="BZIP"/>
    <property type="match status" value="1"/>
</dbReference>
<gene>
    <name evidence="4" type="ORF">CTEN210_06184</name>
</gene>
<dbReference type="InterPro" id="IPR004827">
    <property type="entry name" value="bZIP"/>
</dbReference>
<keyword evidence="5" id="KW-1185">Reference proteome</keyword>
<dbReference type="SUPFAM" id="SSF57959">
    <property type="entry name" value="Leucine zipper domain"/>
    <property type="match status" value="1"/>
</dbReference>
<feature type="compositionally biased region" description="Low complexity" evidence="2">
    <location>
        <begin position="38"/>
        <end position="58"/>
    </location>
</feature>
<evidence type="ECO:0000256" key="2">
    <source>
        <dbReference type="SAM" id="MobiDB-lite"/>
    </source>
</evidence>
<dbReference type="InterPro" id="IPR046347">
    <property type="entry name" value="bZIP_sf"/>
</dbReference>
<feature type="compositionally biased region" description="Low complexity" evidence="2">
    <location>
        <begin position="437"/>
        <end position="494"/>
    </location>
</feature>
<evidence type="ECO:0000259" key="3">
    <source>
        <dbReference type="PROSITE" id="PS50217"/>
    </source>
</evidence>
<feature type="domain" description="BZIP" evidence="3">
    <location>
        <begin position="133"/>
        <end position="196"/>
    </location>
</feature>
<feature type="region of interest" description="Disordered" evidence="2">
    <location>
        <begin position="431"/>
        <end position="494"/>
    </location>
</feature>
<protein>
    <recommendedName>
        <fullName evidence="3">BZIP domain-containing protein</fullName>
    </recommendedName>
</protein>
<feature type="region of interest" description="Disordered" evidence="2">
    <location>
        <begin position="1"/>
        <end position="134"/>
    </location>
</feature>
<dbReference type="AlphaFoldDB" id="A0AAD3CPY1"/>
<evidence type="ECO:0000313" key="4">
    <source>
        <dbReference type="EMBL" id="GFH49708.1"/>
    </source>
</evidence>
<feature type="compositionally biased region" description="Polar residues" evidence="2">
    <location>
        <begin position="59"/>
        <end position="68"/>
    </location>
</feature>
<dbReference type="GO" id="GO:0003700">
    <property type="term" value="F:DNA-binding transcription factor activity"/>
    <property type="evidence" value="ECO:0007669"/>
    <property type="project" value="InterPro"/>
</dbReference>
<feature type="compositionally biased region" description="Basic and acidic residues" evidence="2">
    <location>
        <begin position="69"/>
        <end position="87"/>
    </location>
</feature>
<feature type="compositionally biased region" description="Basic and acidic residues" evidence="2">
    <location>
        <begin position="97"/>
        <end position="113"/>
    </location>
</feature>
<dbReference type="Gene3D" id="1.20.5.170">
    <property type="match status" value="1"/>
</dbReference>